<evidence type="ECO:0000313" key="1">
    <source>
        <dbReference type="EMBL" id="PXY95855.1"/>
    </source>
</evidence>
<reference evidence="1 2" key="1">
    <citation type="submission" date="2018-05" db="EMBL/GenBank/DDBJ databases">
        <title>Reference genomes for bee gut microbiota database.</title>
        <authorList>
            <person name="Ellegaard K.M."/>
        </authorList>
    </citation>
    <scope>NUCLEOTIDE SEQUENCE [LARGE SCALE GENOMIC DNA]</scope>
    <source>
        <strain evidence="1 2">ESL0167</strain>
    </source>
</reference>
<dbReference type="EMBL" id="QGLM01000007">
    <property type="protein sequence ID" value="PXY95855.1"/>
    <property type="molecule type" value="Genomic_DNA"/>
</dbReference>
<proteinExistence type="predicted"/>
<evidence type="ECO:0000313" key="2">
    <source>
        <dbReference type="Proteomes" id="UP000247838"/>
    </source>
</evidence>
<protein>
    <submittedName>
        <fullName evidence="1">Uncharacterized protein</fullName>
    </submittedName>
</protein>
<accession>A0A318N8Y9</accession>
<organism evidence="1 2">
    <name type="scientific">Frischella perrara</name>
    <dbReference type="NCBI Taxonomy" id="1267021"/>
    <lineage>
        <taxon>Bacteria</taxon>
        <taxon>Pseudomonadati</taxon>
        <taxon>Pseudomonadota</taxon>
        <taxon>Gammaproteobacteria</taxon>
        <taxon>Orbales</taxon>
        <taxon>Orbaceae</taxon>
        <taxon>Frischella</taxon>
    </lineage>
</organism>
<dbReference type="AlphaFoldDB" id="A0A318N8Y9"/>
<gene>
    <name evidence="1" type="ORF">DKK76_02895</name>
</gene>
<sequence length="629" mass="73895">MNIMSAINNQKRSLLMRLKCQSFIYFLSLLALVFYSTLGLAMQKENLSDHNIINQLKSQGIKPHVTYIHFGNIYSKYKNFPTKPFLTLSEAEKKFPNDSNNIIQFIELDDNYQYKHIVEKERDLIDILFPIALFDDYSDGEYFFTLDENYQLHQLNSVEDAFKQDCYLKVFIQQNKVTKIQKRPLTYITKTVFSYWSNGNKQQEISEKLDLNNNVLVHDEIEYDQTGQRIKLLEDNFITNYKVVITYLYTQDVYALMDIFNEKGIKVNHTIFYDELGNVENQYLDESGQIIHTSNIEPNLSTDVYLPQSAIYQSIPMDLLRVHPSYVDKLIEQMASKDNYTLADQEAVTRAKFLGIQSNSTYYHPTPFPQWGKDRYKNYPHQLTMTLAQAEYQHPKEQYVDLVKVTVGDNYQYQTISREKWLQVPLSIPHEQFKPLENGTYFFTLDKQGQLIPLEDIEQAIILPSYVRVEKVMGKIASILQKTRIQKTQQVYEYNENNQMHKEILTVLESPSMPLLTVETIYDDIGVFVVSQTIKDSQNKRIAVFSEFNDNNIYGVIERFNREEEKTNHITIYHNTLIENRHLDKAGNTLLITDDLTNENDPQPYDELPLYSDKLIQQIFHAYLNKNKE</sequence>
<dbReference type="Proteomes" id="UP000247838">
    <property type="component" value="Unassembled WGS sequence"/>
</dbReference>
<comment type="caution">
    <text evidence="1">The sequence shown here is derived from an EMBL/GenBank/DDBJ whole genome shotgun (WGS) entry which is preliminary data.</text>
</comment>
<name>A0A318N8Y9_FRIPE</name>